<dbReference type="EMBL" id="JYNY01000140">
    <property type="protein sequence ID" value="KJJ85490.1"/>
    <property type="molecule type" value="Genomic_DNA"/>
</dbReference>
<sequence length="43" mass="4941">MSLLAVHLAKVFLCPGHGGLMIQEMNSIYRLFVLLKRLSQKHF</sequence>
<proteinExistence type="predicted"/>
<dbReference type="AlphaFoldDB" id="A0A0F0CVM4"/>
<accession>A0A0F0CVM4</accession>
<reference evidence="1 2" key="1">
    <citation type="submission" date="2015-02" db="EMBL/GenBank/DDBJ databases">
        <title>Single-cell genomics of uncultivated deep-branching MTB reveals a conserved set of magnetosome genes.</title>
        <authorList>
            <person name="Kolinko S."/>
            <person name="Richter M."/>
            <person name="Glockner F.O."/>
            <person name="Brachmann A."/>
            <person name="Schuler D."/>
        </authorList>
    </citation>
    <scope>NUCLEOTIDE SEQUENCE [LARGE SCALE GENOMIC DNA]</scope>
    <source>
        <strain evidence="1">SKK-01</strain>
    </source>
</reference>
<keyword evidence="2" id="KW-1185">Reference proteome</keyword>
<name>A0A0F0CVM4_9BACT</name>
<evidence type="ECO:0000313" key="2">
    <source>
        <dbReference type="Proteomes" id="UP000033428"/>
    </source>
</evidence>
<protein>
    <submittedName>
        <fullName evidence="1">Uncharacterized protein</fullName>
    </submittedName>
</protein>
<organism evidence="1 2">
    <name type="scientific">Candidatus Omnitrophus magneticus</name>
    <dbReference type="NCBI Taxonomy" id="1609969"/>
    <lineage>
        <taxon>Bacteria</taxon>
        <taxon>Pseudomonadati</taxon>
        <taxon>Candidatus Omnitrophota</taxon>
        <taxon>Candidatus Omnitrophus</taxon>
    </lineage>
</organism>
<gene>
    <name evidence="1" type="ORF">OMAG_000643</name>
</gene>
<dbReference type="Proteomes" id="UP000033428">
    <property type="component" value="Unassembled WGS sequence"/>
</dbReference>
<evidence type="ECO:0000313" key="1">
    <source>
        <dbReference type="EMBL" id="KJJ85490.1"/>
    </source>
</evidence>
<comment type="caution">
    <text evidence="1">The sequence shown here is derived from an EMBL/GenBank/DDBJ whole genome shotgun (WGS) entry which is preliminary data.</text>
</comment>